<dbReference type="RefSeq" id="WP_045360829.1">
    <property type="nucleotide sequence ID" value="NZ_BBPA01000059.1"/>
</dbReference>
<dbReference type="PIRSF" id="PIRSF030850">
    <property type="entry name" value="UCP030850"/>
    <property type="match status" value="1"/>
</dbReference>
<gene>
    <name evidence="3" type="ORF">N44_03288</name>
</gene>
<accession>A0A0A1VYV9</accession>
<sequence>MVDSLPLRNLKYYCDLFSKIKVNKSKQSGEAPYKPILLLSVIELISDSQIQDNKIYISDELIDTFDKYWKRLNPDTFKGGLALPFFHLKNDGFWKLKFSDSYDGGRPQTIPKIRADVDYAILDQELCKLLQQPEARRQLIDTLIEAWFSSSQKQLEDILEINQVLQKDDDTELDRSVLAEGETQAKYYFRKSIVRDALFRKSVVHLYDYHCSFCGLKVIHSLTQSIVDGAHIKPFARFYDNQINNGLSLCKNHHWAFDQGLFTIDDQYKIMISKDFQEISPNAKAIKDFHGINILLPTLEDHYPKLEAIQWHRQNIFRS</sequence>
<keyword evidence="3" id="KW-0378">Hydrolase</keyword>
<dbReference type="EMBL" id="BBPA01000059">
    <property type="protein sequence ID" value="GAL94708.1"/>
    <property type="molecule type" value="Genomic_DNA"/>
</dbReference>
<feature type="domain" description="HNH nuclease" evidence="1">
    <location>
        <begin position="211"/>
        <end position="265"/>
    </location>
</feature>
<dbReference type="InterPro" id="IPR058813">
    <property type="entry name" value="DNA-SBD_ScoMcrA"/>
</dbReference>
<dbReference type="Pfam" id="PF26340">
    <property type="entry name" value="DNA-SBD_ScoMcrA"/>
    <property type="match status" value="1"/>
</dbReference>
<evidence type="ECO:0000259" key="2">
    <source>
        <dbReference type="Pfam" id="PF26340"/>
    </source>
</evidence>
<evidence type="ECO:0000259" key="1">
    <source>
        <dbReference type="Pfam" id="PF13391"/>
    </source>
</evidence>
<keyword evidence="3" id="KW-0540">Nuclease</keyword>
<dbReference type="AlphaFoldDB" id="A0A0A1VYV9"/>
<organism evidence="3 4">
    <name type="scientific">Microcystis aeruginosa NIES-44</name>
    <dbReference type="NCBI Taxonomy" id="449439"/>
    <lineage>
        <taxon>Bacteria</taxon>
        <taxon>Bacillati</taxon>
        <taxon>Cyanobacteriota</taxon>
        <taxon>Cyanophyceae</taxon>
        <taxon>Oscillatoriophycideae</taxon>
        <taxon>Chroococcales</taxon>
        <taxon>Microcystaceae</taxon>
        <taxon>Microcystis</taxon>
    </lineage>
</organism>
<evidence type="ECO:0000313" key="3">
    <source>
        <dbReference type="EMBL" id="GAL94708.1"/>
    </source>
</evidence>
<dbReference type="Proteomes" id="UP000030321">
    <property type="component" value="Unassembled WGS sequence"/>
</dbReference>
<dbReference type="Pfam" id="PF13391">
    <property type="entry name" value="HNH_2"/>
    <property type="match status" value="1"/>
</dbReference>
<proteinExistence type="predicted"/>
<name>A0A0A1VYV9_MICAE</name>
<reference evidence="4" key="1">
    <citation type="journal article" date="2015" name="Genome">
        <title>Whole Genome Sequence of the Non-Microcystin-Producing Microcystis aeruginosa Strain NIES-44.</title>
        <authorList>
            <person name="Okano K."/>
            <person name="Miyata N."/>
            <person name="Ozaki Y."/>
        </authorList>
    </citation>
    <scope>NUCLEOTIDE SEQUENCE [LARGE SCALE GENOMIC DNA]</scope>
    <source>
        <strain evidence="4">NIES-44</strain>
    </source>
</reference>
<comment type="caution">
    <text evidence="3">The sequence shown here is derived from an EMBL/GenBank/DDBJ whole genome shotgun (WGS) entry which is preliminary data.</text>
</comment>
<keyword evidence="3" id="KW-0255">Endonuclease</keyword>
<feature type="domain" description="ScoMcrA-like DNA sulfur-binding" evidence="2">
    <location>
        <begin position="17"/>
        <end position="154"/>
    </location>
</feature>
<dbReference type="InterPro" id="IPR003615">
    <property type="entry name" value="HNH_nuc"/>
</dbReference>
<dbReference type="InterPro" id="IPR011396">
    <property type="entry name" value="PT_DNA_restrict"/>
</dbReference>
<dbReference type="GO" id="GO:0004519">
    <property type="term" value="F:endonuclease activity"/>
    <property type="evidence" value="ECO:0007669"/>
    <property type="project" value="UniProtKB-KW"/>
</dbReference>
<protein>
    <submittedName>
        <fullName evidence="3">Similar to restriction endonuclease</fullName>
    </submittedName>
</protein>
<evidence type="ECO:0000313" key="4">
    <source>
        <dbReference type="Proteomes" id="UP000030321"/>
    </source>
</evidence>